<evidence type="ECO:0008006" key="3">
    <source>
        <dbReference type="Google" id="ProtNLM"/>
    </source>
</evidence>
<dbReference type="EMBL" id="VTOW01000002">
    <property type="protein sequence ID" value="NKE71691.1"/>
    <property type="molecule type" value="Genomic_DNA"/>
</dbReference>
<dbReference type="Gene3D" id="3.40.50.2300">
    <property type="match status" value="1"/>
</dbReference>
<proteinExistence type="predicted"/>
<dbReference type="RefSeq" id="WP_168060558.1">
    <property type="nucleotide sequence ID" value="NZ_VTOW01000002.1"/>
</dbReference>
<gene>
    <name evidence="1" type="ORF">MNODULE_13170</name>
</gene>
<name>A0A7X6IBN8_9BACT</name>
<organism evidence="1 2">
    <name type="scientific">Candidatus Manganitrophus noduliformans</name>
    <dbReference type="NCBI Taxonomy" id="2606439"/>
    <lineage>
        <taxon>Bacteria</taxon>
        <taxon>Pseudomonadati</taxon>
        <taxon>Nitrospirota</taxon>
        <taxon>Nitrospiria</taxon>
        <taxon>Candidatus Troglogloeales</taxon>
        <taxon>Candidatus Manganitrophaceae</taxon>
        <taxon>Candidatus Manganitrophus</taxon>
    </lineage>
</organism>
<protein>
    <recommendedName>
        <fullName evidence="3">Response regulatory domain-containing protein</fullName>
    </recommendedName>
</protein>
<sequence length="124" mass="14034">MHQKNLMVLDQGYDGLDRFTYLGATYNIVLIHEAADALSFIKRLPVDVVLLKDQMSGMDALEFLMNLQDLRPSATAVVLCRERAPLSFPEMPNVCFLKEPISSGELYRFLTELESSPRHSQSTL</sequence>
<dbReference type="SUPFAM" id="SSF52172">
    <property type="entry name" value="CheY-like"/>
    <property type="match status" value="1"/>
</dbReference>
<evidence type="ECO:0000313" key="2">
    <source>
        <dbReference type="Proteomes" id="UP000534783"/>
    </source>
</evidence>
<comment type="caution">
    <text evidence="1">The sequence shown here is derived from an EMBL/GenBank/DDBJ whole genome shotgun (WGS) entry which is preliminary data.</text>
</comment>
<evidence type="ECO:0000313" key="1">
    <source>
        <dbReference type="EMBL" id="NKE71691.1"/>
    </source>
</evidence>
<dbReference type="AlphaFoldDB" id="A0A7X6IBN8"/>
<accession>A0A7X6IBN8</accession>
<dbReference type="InterPro" id="IPR011006">
    <property type="entry name" value="CheY-like_superfamily"/>
</dbReference>
<dbReference type="Proteomes" id="UP000534783">
    <property type="component" value="Unassembled WGS sequence"/>
</dbReference>
<reference evidence="1 2" key="1">
    <citation type="journal article" date="2020" name="Nature">
        <title>Bacterial chemolithoautotrophy via manganese oxidation.</title>
        <authorList>
            <person name="Yu H."/>
            <person name="Leadbetter J.R."/>
        </authorList>
    </citation>
    <scope>NUCLEOTIDE SEQUENCE [LARGE SCALE GENOMIC DNA]</scope>
    <source>
        <strain evidence="1 2">Mn-1</strain>
    </source>
</reference>
<keyword evidence="2" id="KW-1185">Reference proteome</keyword>